<dbReference type="PANTHER" id="PTHR33053:SF24">
    <property type="entry name" value="TRANSPOSASE DOMAIN-CONTAINING PROTEIN"/>
    <property type="match status" value="1"/>
</dbReference>
<dbReference type="EMBL" id="OV121135">
    <property type="protein sequence ID" value="CAH0554787.1"/>
    <property type="molecule type" value="Genomic_DNA"/>
</dbReference>
<evidence type="ECO:0008006" key="3">
    <source>
        <dbReference type="Google" id="ProtNLM"/>
    </source>
</evidence>
<keyword evidence="2" id="KW-1185">Reference proteome</keyword>
<sequence>MSAKFKKFADLSARHRRRILARIRARKEALEVHNVHSSSDESNPFNDDVIHETAPFNGDNVLTNQNNEPHNEENNEIVAIVENEQLENNNNAIVNDVGERGGEGGEDVEIERGDIRRRALHMAFLKARLNHTQVKCILDALRAPPFNMQFLPMDPRSMLKTPNLVVTNLISHTAGGEFLHLGFEDIILKKLVSIPADQLPENVTIDFSTDGGQLYKTGSLQFWPIQFRILNIDDKRPMISGVFIGESKPSNPSQFFNPFVAEVMKVINQGGLILQDRVLPLQIKCFIADAPARAFALNHYSHNSAHGCHKCKVVGHRCTVQDFRGTEVFLSIDNDPRTDDEYRAMVDKDHHKGESPLSPFLDLVSKTPVEIMHLVYIGALKKTLDAVIGGKFGFQRLSGRKIDILDSRMKLMRDCCPSDFNRRPEPMSRYSKFKATQLRQLLLYTGPAVFRNVLGNDHYRHLMLLHAVMRLLNRENPPEELLLFCEASLRSYVTLCLYLYKEQYMSYNIHCLLHIVDDVRGLGPIDSYSAFCYENSMPNFRDLATHRPYLALQQYYKRIKEKDQGEQPFHVENQIVTSKKRVAGPLPINILPAMCEQFEKVSIGSIILSTSRRDSCCILRNSEICVIRNIIRVENDIMLIVTKFQQLSSLYEVGYTSNIVGVFHCKRLSNTLTAVSLRDIERKCYRMPLWSNVEGREEEIVENEYICATMITPIVMPPH</sequence>
<name>A0A9P0FIC7_BRAAE</name>
<reference evidence="1" key="1">
    <citation type="submission" date="2021-12" db="EMBL/GenBank/DDBJ databases">
        <authorList>
            <person name="King R."/>
        </authorList>
    </citation>
    <scope>NUCLEOTIDE SEQUENCE</scope>
</reference>
<protein>
    <recommendedName>
        <fullName evidence="3">DUF4218 domain-containing protein</fullName>
    </recommendedName>
</protein>
<evidence type="ECO:0000313" key="1">
    <source>
        <dbReference type="EMBL" id="CAH0554787.1"/>
    </source>
</evidence>
<dbReference type="Proteomes" id="UP001154078">
    <property type="component" value="Chromosome 4"/>
</dbReference>
<dbReference type="AlphaFoldDB" id="A0A9P0FIC7"/>
<dbReference type="PANTHER" id="PTHR33053">
    <property type="entry name" value="PROTEIN, PUTATIVE-RELATED"/>
    <property type="match status" value="1"/>
</dbReference>
<evidence type="ECO:0000313" key="2">
    <source>
        <dbReference type="Proteomes" id="UP001154078"/>
    </source>
</evidence>
<dbReference type="OrthoDB" id="7696619at2759"/>
<accession>A0A9P0FIC7</accession>
<proteinExistence type="predicted"/>
<organism evidence="1 2">
    <name type="scientific">Brassicogethes aeneus</name>
    <name type="common">Rape pollen beetle</name>
    <name type="synonym">Meligethes aeneus</name>
    <dbReference type="NCBI Taxonomy" id="1431903"/>
    <lineage>
        <taxon>Eukaryota</taxon>
        <taxon>Metazoa</taxon>
        <taxon>Ecdysozoa</taxon>
        <taxon>Arthropoda</taxon>
        <taxon>Hexapoda</taxon>
        <taxon>Insecta</taxon>
        <taxon>Pterygota</taxon>
        <taxon>Neoptera</taxon>
        <taxon>Endopterygota</taxon>
        <taxon>Coleoptera</taxon>
        <taxon>Polyphaga</taxon>
        <taxon>Cucujiformia</taxon>
        <taxon>Nitidulidae</taxon>
        <taxon>Meligethinae</taxon>
        <taxon>Brassicogethes</taxon>
    </lineage>
</organism>
<gene>
    <name evidence="1" type="ORF">MELIAE_LOCUS6299</name>
</gene>